<name>A0A2U8FNP3_9BURK</name>
<dbReference type="OrthoDB" id="8779312at2"/>
<keyword evidence="2" id="KW-1185">Reference proteome</keyword>
<dbReference type="KEGG" id="aon:DEH84_03945"/>
<reference evidence="1 2" key="1">
    <citation type="submission" date="2018-05" db="EMBL/GenBank/DDBJ databases">
        <title>complete genome sequence of Aquabacterium olei NBRC 110486.</title>
        <authorList>
            <person name="Tang B."/>
            <person name="Chang J."/>
            <person name="Zhang L."/>
            <person name="Yang H."/>
        </authorList>
    </citation>
    <scope>NUCLEOTIDE SEQUENCE [LARGE SCALE GENOMIC DNA]</scope>
    <source>
        <strain evidence="1 2">NBRC 110486</strain>
    </source>
</reference>
<organism evidence="1 2">
    <name type="scientific">Aquabacterium olei</name>
    <dbReference type="NCBI Taxonomy" id="1296669"/>
    <lineage>
        <taxon>Bacteria</taxon>
        <taxon>Pseudomonadati</taxon>
        <taxon>Pseudomonadota</taxon>
        <taxon>Betaproteobacteria</taxon>
        <taxon>Burkholderiales</taxon>
        <taxon>Aquabacterium</taxon>
    </lineage>
</organism>
<dbReference type="AlphaFoldDB" id="A0A2U8FNP3"/>
<dbReference type="Proteomes" id="UP000244892">
    <property type="component" value="Chromosome"/>
</dbReference>
<evidence type="ECO:0000313" key="2">
    <source>
        <dbReference type="Proteomes" id="UP000244892"/>
    </source>
</evidence>
<protein>
    <submittedName>
        <fullName evidence="1">Uncharacterized protein</fullName>
    </submittedName>
</protein>
<dbReference type="RefSeq" id="WP_109034954.1">
    <property type="nucleotide sequence ID" value="NZ_CP029210.1"/>
</dbReference>
<accession>A0A2U8FNP3</accession>
<evidence type="ECO:0000313" key="1">
    <source>
        <dbReference type="EMBL" id="AWI52662.1"/>
    </source>
</evidence>
<proteinExistence type="predicted"/>
<gene>
    <name evidence="1" type="ORF">DEH84_03945</name>
</gene>
<dbReference type="EMBL" id="CP029210">
    <property type="protein sequence ID" value="AWI52662.1"/>
    <property type="molecule type" value="Genomic_DNA"/>
</dbReference>
<sequence>MAVPAPNHPCWQRLASGGLSKLKTQHLGTQLLTKRIERSADPLPVKAAEIQAFFTKWEKVLPAEVAQLTSL</sequence>